<dbReference type="HOGENOM" id="CLU_025884_0_0_1"/>
<feature type="compositionally biased region" description="Low complexity" evidence="1">
    <location>
        <begin position="477"/>
        <end position="497"/>
    </location>
</feature>
<dbReference type="InterPro" id="IPR042201">
    <property type="entry name" value="FH2_Formin_sf"/>
</dbReference>
<organism evidence="2 3">
    <name type="scientific">Nosema bombycis (strain CQ1 / CVCC 102059)</name>
    <name type="common">Microsporidian parasite</name>
    <name type="synonym">Pebrine of silkworm</name>
    <dbReference type="NCBI Taxonomy" id="578461"/>
    <lineage>
        <taxon>Eukaryota</taxon>
        <taxon>Fungi</taxon>
        <taxon>Fungi incertae sedis</taxon>
        <taxon>Microsporidia</taxon>
        <taxon>Nosematidae</taxon>
        <taxon>Nosema</taxon>
    </lineage>
</organism>
<dbReference type="VEuPathDB" id="MicrosporidiaDB:NBO_256g0002"/>
<proteinExistence type="predicted"/>
<evidence type="ECO:0000256" key="1">
    <source>
        <dbReference type="SAM" id="MobiDB-lite"/>
    </source>
</evidence>
<dbReference type="Gene3D" id="1.20.58.2220">
    <property type="entry name" value="Formin, FH2 domain"/>
    <property type="match status" value="1"/>
</dbReference>
<evidence type="ECO:0000313" key="3">
    <source>
        <dbReference type="Proteomes" id="UP000016927"/>
    </source>
</evidence>
<feature type="compositionally biased region" description="Low complexity" evidence="1">
    <location>
        <begin position="308"/>
        <end position="329"/>
    </location>
</feature>
<dbReference type="OrthoDB" id="2196228at2759"/>
<dbReference type="STRING" id="578461.R0KQL1"/>
<feature type="region of interest" description="Disordered" evidence="1">
    <location>
        <begin position="474"/>
        <end position="499"/>
    </location>
</feature>
<gene>
    <name evidence="2" type="primary">FH7</name>
    <name evidence="2" type="ORF">NBO_256g0002</name>
</gene>
<accession>R0KQL1</accession>
<reference evidence="2 3" key="1">
    <citation type="journal article" date="2013" name="BMC Genomics">
        <title>Comparative genomics of parasitic silkworm microsporidia reveal an association between genome expansion and host adaptation.</title>
        <authorList>
            <person name="Pan G."/>
            <person name="Xu J."/>
            <person name="Li T."/>
            <person name="Xia Q."/>
            <person name="Liu S.L."/>
            <person name="Zhang G."/>
            <person name="Li S."/>
            <person name="Li C."/>
            <person name="Liu H."/>
            <person name="Yang L."/>
            <person name="Liu T."/>
            <person name="Zhang X."/>
            <person name="Wu Z."/>
            <person name="Fan W."/>
            <person name="Dang X."/>
            <person name="Xiang H."/>
            <person name="Tao M."/>
            <person name="Li Y."/>
            <person name="Hu J."/>
            <person name="Li Z."/>
            <person name="Lin L."/>
            <person name="Luo J."/>
            <person name="Geng L."/>
            <person name="Wang L."/>
            <person name="Long M."/>
            <person name="Wan Y."/>
            <person name="He N."/>
            <person name="Zhang Z."/>
            <person name="Lu C."/>
            <person name="Keeling P.J."/>
            <person name="Wang J."/>
            <person name="Xiang Z."/>
            <person name="Zhou Z."/>
        </authorList>
    </citation>
    <scope>NUCLEOTIDE SEQUENCE [LARGE SCALE GENOMIC DNA]</scope>
    <source>
        <strain evidence="3">CQ1 / CVCC 102059</strain>
    </source>
</reference>
<dbReference type="EMBL" id="KB909164">
    <property type="protein sequence ID" value="EOB13016.1"/>
    <property type="molecule type" value="Genomic_DNA"/>
</dbReference>
<keyword evidence="3" id="KW-1185">Reference proteome</keyword>
<dbReference type="AlphaFoldDB" id="R0KQL1"/>
<feature type="region of interest" description="Disordered" evidence="1">
    <location>
        <begin position="308"/>
        <end position="331"/>
    </location>
</feature>
<dbReference type="SUPFAM" id="SSF101447">
    <property type="entry name" value="Formin homology 2 domain (FH2 domain)"/>
    <property type="match status" value="1"/>
</dbReference>
<protein>
    <submittedName>
        <fullName evidence="2">Formin-like protein 7</fullName>
    </submittedName>
</protein>
<dbReference type="InterPro" id="IPR051425">
    <property type="entry name" value="Formin_Homology"/>
</dbReference>
<dbReference type="PANTHER" id="PTHR45725:SF1">
    <property type="entry name" value="DISHEVELLED ASSOCIATED ACTIVATOR OF MORPHOGENESIS, ISOFORM D"/>
    <property type="match status" value="1"/>
</dbReference>
<evidence type="ECO:0000313" key="2">
    <source>
        <dbReference type="EMBL" id="EOB13016.1"/>
    </source>
</evidence>
<dbReference type="Proteomes" id="UP000016927">
    <property type="component" value="Unassembled WGS sequence"/>
</dbReference>
<name>R0KQL1_NOSB1</name>
<sequence>MQTLEERKKKICEYLERIRENFSLMSFLSLHCSLENGNKTLFSIFMNCKGEEIILKSIKEMEGDSINIILEFVFMLLEKYQWEVPSLLEIILKRYLKINFKTNTFYKIIEYYINKGDYEVIFKNTTPFGCVCNSYISKIMCDNKEGGCSDDGKVGDNKDKGVEGDTTKGINEKQTNPPSIIFLLDLLKKGNLKLEYVNYIENIFLNKPNTIIKKKCKSERLYEIIRIAEEKNLLELVTCVIESVVIGGKEYVTVESKEGKGEGEDNVVSKGEGGIKGIGKEEGVKGGIKDLTLTKPNNDTSIHQLNLNNAPTPIPTPTLNTTQPTSSSNNKKKIIKKIVKKSTPLFSYEQLKWTKINKKGTIFEKVTKIEFNDKDLEPFIKKDIIKKDNVFLNLNKKTTIFPDKKNYALNIALSRIKLSDKELKDKILNLSQDLNMNLIKQLLLYFPTEEEKVVLKGRCDRKVDCSKVDIKDGVKGPLSNTPSLSPTSSSHPTLSPTPTQPPIINRAESFFIECIPQIDLFKESLLLLNLKSLLDSLPISHLDTLSFYYQTILSSIPLKDLLGTLLSLGNSLNRGTPLGQAEGFTFDSILNLITPKTKEILRSYCNLNLFKKEFKILYEVQKISLESFKMDFKEVNEIKKEINIKDLNLKDKYKKIENKYKETNEFYEKACEYLNEKINEEFNMKFLEVYLSVVE</sequence>
<dbReference type="PANTHER" id="PTHR45725">
    <property type="entry name" value="FORMIN HOMOLOGY 2 FAMILY MEMBER"/>
    <property type="match status" value="1"/>
</dbReference>